<evidence type="ECO:0000256" key="3">
    <source>
        <dbReference type="ARBA" id="ARBA00008295"/>
    </source>
</evidence>
<evidence type="ECO:0000256" key="4">
    <source>
        <dbReference type="ARBA" id="ARBA00022427"/>
    </source>
</evidence>
<feature type="transmembrane region" description="Helical" evidence="10">
    <location>
        <begin position="101"/>
        <end position="122"/>
    </location>
</feature>
<organism evidence="11 12">
    <name type="scientific">Crotalus adamanteus</name>
    <name type="common">Eastern diamondback rattlesnake</name>
    <dbReference type="NCBI Taxonomy" id="8729"/>
    <lineage>
        <taxon>Eukaryota</taxon>
        <taxon>Metazoa</taxon>
        <taxon>Chordata</taxon>
        <taxon>Craniata</taxon>
        <taxon>Vertebrata</taxon>
        <taxon>Euteleostomi</taxon>
        <taxon>Lepidosauria</taxon>
        <taxon>Squamata</taxon>
        <taxon>Bifurcata</taxon>
        <taxon>Unidentata</taxon>
        <taxon>Episquamata</taxon>
        <taxon>Toxicofera</taxon>
        <taxon>Serpentes</taxon>
        <taxon>Colubroidea</taxon>
        <taxon>Viperidae</taxon>
        <taxon>Crotalinae</taxon>
        <taxon>Crotalus</taxon>
    </lineage>
</organism>
<evidence type="ECO:0000256" key="9">
    <source>
        <dbReference type="ARBA" id="ARBA00023136"/>
    </source>
</evidence>
<evidence type="ECO:0000256" key="6">
    <source>
        <dbReference type="ARBA" id="ARBA00022692"/>
    </source>
</evidence>
<name>A0AAW1BIP9_CROAD</name>
<dbReference type="AlphaFoldDB" id="A0AAW1BIP9"/>
<evidence type="ECO:0000313" key="12">
    <source>
        <dbReference type="Proteomes" id="UP001474421"/>
    </source>
</evidence>
<keyword evidence="9 10" id="KW-0472">Membrane</keyword>
<evidence type="ECO:0000256" key="8">
    <source>
        <dbReference type="ARBA" id="ARBA00022989"/>
    </source>
</evidence>
<keyword evidence="8 10" id="KW-1133">Transmembrane helix</keyword>
<proteinExistence type="inferred from homology"/>
<dbReference type="PANTHER" id="PTHR12002">
    <property type="entry name" value="CLAUDIN"/>
    <property type="match status" value="1"/>
</dbReference>
<evidence type="ECO:0000256" key="2">
    <source>
        <dbReference type="ARBA" id="ARBA00004651"/>
    </source>
</evidence>
<comment type="similarity">
    <text evidence="3">Belongs to the claudin family.</text>
</comment>
<feature type="transmembrane region" description="Helical" evidence="10">
    <location>
        <begin position="187"/>
        <end position="211"/>
    </location>
</feature>
<dbReference type="Gene3D" id="1.20.140.150">
    <property type="match status" value="1"/>
</dbReference>
<dbReference type="PRINTS" id="PR01077">
    <property type="entry name" value="CLAUDIN"/>
</dbReference>
<feature type="transmembrane region" description="Helical" evidence="10">
    <location>
        <begin position="134"/>
        <end position="156"/>
    </location>
</feature>
<sequence length="227" mass="26129">MSTVTTEEQALFEAVYILQLIGFSAGATGCILLPITVHHSDWRLWFIEKTSHYMAGVTRVGIWKICFPPNLIESHNYTLRCCHDFELFEKFFPVEMKLGQILMFIGSLFAFWGLLFAFLIPWNSFFQRHIQTRWLPFIGGMFYVLSSICVFIPISWNVYSVFRNENIPFPSSFHLPSRPIAQKNGGAIYLGFMSGVLLFVSGFSIIFQIILMKKITVAFRSIRISPV</sequence>
<comment type="subcellular location">
    <subcellularLocation>
        <location evidence="1">Cell junction</location>
        <location evidence="1">Tight junction</location>
    </subcellularLocation>
    <subcellularLocation>
        <location evidence="2">Cell membrane</location>
        <topology evidence="2">Multi-pass membrane protein</topology>
    </subcellularLocation>
</comment>
<dbReference type="InterPro" id="IPR004031">
    <property type="entry name" value="PMP22/EMP/MP20/Claudin"/>
</dbReference>
<accession>A0AAW1BIP9</accession>
<evidence type="ECO:0000313" key="11">
    <source>
        <dbReference type="EMBL" id="KAK9401934.1"/>
    </source>
</evidence>
<feature type="transmembrane region" description="Helical" evidence="10">
    <location>
        <begin position="12"/>
        <end position="35"/>
    </location>
</feature>
<dbReference type="GO" id="GO:0005886">
    <property type="term" value="C:plasma membrane"/>
    <property type="evidence" value="ECO:0007669"/>
    <property type="project" value="UniProtKB-SubCell"/>
</dbReference>
<evidence type="ECO:0000256" key="7">
    <source>
        <dbReference type="ARBA" id="ARBA00022949"/>
    </source>
</evidence>
<keyword evidence="6 10" id="KW-0812">Transmembrane</keyword>
<reference evidence="11 12" key="1">
    <citation type="journal article" date="2024" name="Proc. Natl. Acad. Sci. U.S.A.">
        <title>The genetic regulatory architecture and epigenomic basis for age-related changes in rattlesnake venom.</title>
        <authorList>
            <person name="Hogan M.P."/>
            <person name="Holding M.L."/>
            <person name="Nystrom G.S."/>
            <person name="Colston T.J."/>
            <person name="Bartlett D.A."/>
            <person name="Mason A.J."/>
            <person name="Ellsworth S.A."/>
            <person name="Rautsaw R.M."/>
            <person name="Lawrence K.C."/>
            <person name="Strickland J.L."/>
            <person name="He B."/>
            <person name="Fraser P."/>
            <person name="Margres M.J."/>
            <person name="Gilbert D.M."/>
            <person name="Gibbs H.L."/>
            <person name="Parkinson C.L."/>
            <person name="Rokyta D.R."/>
        </authorList>
    </citation>
    <scope>NUCLEOTIDE SEQUENCE [LARGE SCALE GENOMIC DNA]</scope>
    <source>
        <strain evidence="11">DRR0105</strain>
    </source>
</reference>
<dbReference type="GO" id="GO:0005198">
    <property type="term" value="F:structural molecule activity"/>
    <property type="evidence" value="ECO:0007669"/>
    <property type="project" value="InterPro"/>
</dbReference>
<protein>
    <submittedName>
        <fullName evidence="11">Uncharacterized protein</fullName>
    </submittedName>
</protein>
<keyword evidence="5" id="KW-1003">Cell membrane</keyword>
<evidence type="ECO:0000256" key="5">
    <source>
        <dbReference type="ARBA" id="ARBA00022475"/>
    </source>
</evidence>
<dbReference type="Pfam" id="PF13903">
    <property type="entry name" value="Claudin_2"/>
    <property type="match status" value="1"/>
</dbReference>
<evidence type="ECO:0000256" key="1">
    <source>
        <dbReference type="ARBA" id="ARBA00004435"/>
    </source>
</evidence>
<dbReference type="InterPro" id="IPR006187">
    <property type="entry name" value="Claudin"/>
</dbReference>
<keyword evidence="4" id="KW-0796">Tight junction</keyword>
<dbReference type="EMBL" id="JAOTOJ010000004">
    <property type="protein sequence ID" value="KAK9401934.1"/>
    <property type="molecule type" value="Genomic_DNA"/>
</dbReference>
<dbReference type="Proteomes" id="UP001474421">
    <property type="component" value="Unassembled WGS sequence"/>
</dbReference>
<keyword evidence="7" id="KW-0965">Cell junction</keyword>
<evidence type="ECO:0000256" key="10">
    <source>
        <dbReference type="SAM" id="Phobius"/>
    </source>
</evidence>
<keyword evidence="12" id="KW-1185">Reference proteome</keyword>
<gene>
    <name evidence="11" type="ORF">NXF25_010290</name>
</gene>
<comment type="caution">
    <text evidence="11">The sequence shown here is derived from an EMBL/GenBank/DDBJ whole genome shotgun (WGS) entry which is preliminary data.</text>
</comment>
<dbReference type="GO" id="GO:0005923">
    <property type="term" value="C:bicellular tight junction"/>
    <property type="evidence" value="ECO:0007669"/>
    <property type="project" value="UniProtKB-SubCell"/>
</dbReference>